<accession>A0A0G0NIP7</accession>
<dbReference type="InterPro" id="IPR001995">
    <property type="entry name" value="Peptidase_A2_cat"/>
</dbReference>
<organism evidence="3 4">
    <name type="scientific">Candidatus Daviesbacteria bacterium GW2011_GWF2_38_6</name>
    <dbReference type="NCBI Taxonomy" id="1618432"/>
    <lineage>
        <taxon>Bacteria</taxon>
        <taxon>Candidatus Daviesiibacteriota</taxon>
    </lineage>
</organism>
<comment type="caution">
    <text evidence="3">The sequence shown here is derived from an EMBL/GenBank/DDBJ whole genome shotgun (WGS) entry which is preliminary data.</text>
</comment>
<evidence type="ECO:0000313" key="3">
    <source>
        <dbReference type="EMBL" id="KKQ76981.1"/>
    </source>
</evidence>
<feature type="domain" description="Peptidase A2" evidence="2">
    <location>
        <begin position="38"/>
        <end position="113"/>
    </location>
</feature>
<reference evidence="3 4" key="1">
    <citation type="journal article" date="2015" name="Nature">
        <title>rRNA introns, odd ribosomes, and small enigmatic genomes across a large radiation of phyla.</title>
        <authorList>
            <person name="Brown C.T."/>
            <person name="Hug L.A."/>
            <person name="Thomas B.C."/>
            <person name="Sharon I."/>
            <person name="Castelle C.J."/>
            <person name="Singh A."/>
            <person name="Wilkins M.J."/>
            <person name="Williams K.H."/>
            <person name="Banfield J.F."/>
        </authorList>
    </citation>
    <scope>NUCLEOTIDE SEQUENCE [LARGE SCALE GENOMIC DNA]</scope>
</reference>
<dbReference type="AlphaFoldDB" id="A0A0G0NIP7"/>
<dbReference type="SUPFAM" id="SSF50630">
    <property type="entry name" value="Acid proteases"/>
    <property type="match status" value="1"/>
</dbReference>
<evidence type="ECO:0000256" key="1">
    <source>
        <dbReference type="ARBA" id="ARBA00022801"/>
    </source>
</evidence>
<dbReference type="Pfam" id="PF13650">
    <property type="entry name" value="Asp_protease_2"/>
    <property type="match status" value="1"/>
</dbReference>
<name>A0A0G0NIP7_9BACT</name>
<dbReference type="GO" id="GO:0006508">
    <property type="term" value="P:proteolysis"/>
    <property type="evidence" value="ECO:0007669"/>
    <property type="project" value="InterPro"/>
</dbReference>
<dbReference type="GO" id="GO:0004190">
    <property type="term" value="F:aspartic-type endopeptidase activity"/>
    <property type="evidence" value="ECO:0007669"/>
    <property type="project" value="InterPro"/>
</dbReference>
<proteinExistence type="predicted"/>
<sequence>MKFPYRKINLQNPFSSKQFILRPIIPLSIKYKDKALRFEALIDSGADFSIFPTEIARKLGIILKNSDHIVFAGAGGNIINGRKAEVFLEIGLRKIQAMVVFAPVENGILGQYGFFDLCKINFNLKNKIIEVEFV</sequence>
<dbReference type="PROSITE" id="PS00141">
    <property type="entry name" value="ASP_PROTEASE"/>
    <property type="match status" value="1"/>
</dbReference>
<evidence type="ECO:0000259" key="2">
    <source>
        <dbReference type="PROSITE" id="PS50175"/>
    </source>
</evidence>
<dbReference type="Gene3D" id="2.40.70.10">
    <property type="entry name" value="Acid Proteases"/>
    <property type="match status" value="1"/>
</dbReference>
<dbReference type="InterPro" id="IPR001969">
    <property type="entry name" value="Aspartic_peptidase_AS"/>
</dbReference>
<gene>
    <name evidence="3" type="ORF">US99_C0053G0010</name>
</gene>
<protein>
    <recommendedName>
        <fullName evidence="2">Peptidase A2 domain-containing protein</fullName>
    </recommendedName>
</protein>
<dbReference type="InterPro" id="IPR021109">
    <property type="entry name" value="Peptidase_aspartic_dom_sf"/>
</dbReference>
<evidence type="ECO:0000313" key="4">
    <source>
        <dbReference type="Proteomes" id="UP000034324"/>
    </source>
</evidence>
<dbReference type="EMBL" id="LBVC01000053">
    <property type="protein sequence ID" value="KKQ76981.1"/>
    <property type="molecule type" value="Genomic_DNA"/>
</dbReference>
<dbReference type="PROSITE" id="PS50175">
    <property type="entry name" value="ASP_PROT_RETROV"/>
    <property type="match status" value="1"/>
</dbReference>
<keyword evidence="1" id="KW-0378">Hydrolase</keyword>
<dbReference type="Proteomes" id="UP000034324">
    <property type="component" value="Unassembled WGS sequence"/>
</dbReference>